<dbReference type="Proteomes" id="UP000268727">
    <property type="component" value="Unassembled WGS sequence"/>
</dbReference>
<organism evidence="2 3">
    <name type="scientific">Saccharothrix texasensis</name>
    <dbReference type="NCBI Taxonomy" id="103734"/>
    <lineage>
        <taxon>Bacteria</taxon>
        <taxon>Bacillati</taxon>
        <taxon>Actinomycetota</taxon>
        <taxon>Actinomycetes</taxon>
        <taxon>Pseudonocardiales</taxon>
        <taxon>Pseudonocardiaceae</taxon>
        <taxon>Saccharothrix</taxon>
    </lineage>
</organism>
<dbReference type="AlphaFoldDB" id="A0A3N1H994"/>
<dbReference type="Pfam" id="PF10592">
    <property type="entry name" value="AIPR"/>
    <property type="match status" value="1"/>
</dbReference>
<dbReference type="InterPro" id="IPR018891">
    <property type="entry name" value="AIPR_C"/>
</dbReference>
<evidence type="ECO:0000313" key="3">
    <source>
        <dbReference type="Proteomes" id="UP000268727"/>
    </source>
</evidence>
<keyword evidence="3" id="KW-1185">Reference proteome</keyword>
<feature type="domain" description="Abortive phage infection protein C-terminal" evidence="1">
    <location>
        <begin position="261"/>
        <end position="452"/>
    </location>
</feature>
<evidence type="ECO:0000313" key="2">
    <source>
        <dbReference type="EMBL" id="ROP39048.1"/>
    </source>
</evidence>
<dbReference type="EMBL" id="RJKM01000001">
    <property type="protein sequence ID" value="ROP39048.1"/>
    <property type="molecule type" value="Genomic_DNA"/>
</dbReference>
<proteinExistence type="predicted"/>
<accession>A0A3N1H994</accession>
<protein>
    <submittedName>
        <fullName evidence="2">AIPR protein</fullName>
    </submittedName>
</protein>
<name>A0A3N1H994_9PSEU</name>
<gene>
    <name evidence="2" type="ORF">EDD40_4418</name>
</gene>
<sequence length="594" mass="66890">MVKNALPTPNEILLLDTRLRKQKKETYPDLTDDEYFLVSSVDTLLRVKGLSSRQIEDGIVEGGNDGGIDAVYVFIDGHLVEDTTDIIANESPQIELEVIQAKAERGFKELAIQRLLDHLPLLLQLDADPELGIEINPQVLERFESFRATYLAVADKMPDLTITVRYATKSVEPPNEKVQAKVDRLERKIKTDYPNAAVFVDLVGASVLNARTRDRKSATLNLRLTEGPISSEKGGLICLVSLADYYQFITNGQNRLRDEIFEENVRDFEGNTLINRGIADSLKQGDSANPDFWWLNNGVTILGRRVQPSGKRLDIEDPQIVNGLQTSRSVYQYFHNLIRQGVTVDGNSAEGRVRQLLVRVIETTDDAVAAQIIKATNSQNRVSAANLRSAEPFQRDIEEYFKQRALFYERKKNHYKNLGKSRRQIVEVLELAQAVGSILRQQPNIARRMPSALLRDPEYGRVFSTSTPLEAYYNCLQIVRITDKYLSLQGGVTGRHDRSNIRFHLARSAASFALVSSRPKASAVAKLDLSILDDAFLKRVQEWVLVARNATEKATGISDASILAKGSEWASEIDRRLSRYTQKVRWPKALIAPR</sequence>
<reference evidence="2 3" key="1">
    <citation type="submission" date="2018-11" db="EMBL/GenBank/DDBJ databases">
        <title>Sequencing the genomes of 1000 actinobacteria strains.</title>
        <authorList>
            <person name="Klenk H.-P."/>
        </authorList>
    </citation>
    <scope>NUCLEOTIDE SEQUENCE [LARGE SCALE GENOMIC DNA]</scope>
    <source>
        <strain evidence="2 3">DSM 44231</strain>
    </source>
</reference>
<evidence type="ECO:0000259" key="1">
    <source>
        <dbReference type="Pfam" id="PF10592"/>
    </source>
</evidence>
<comment type="caution">
    <text evidence="2">The sequence shown here is derived from an EMBL/GenBank/DDBJ whole genome shotgun (WGS) entry which is preliminary data.</text>
</comment>